<evidence type="ECO:0000256" key="1">
    <source>
        <dbReference type="ARBA" id="ARBA00022729"/>
    </source>
</evidence>
<name>A0A022PIL0_9GAMM</name>
<comment type="subunit">
    <text evidence="4">Part of the Bam complex, which is composed of the outer membrane protein BamA, and four lipoproteins BamB, BamC, BamD and BamE.</text>
</comment>
<dbReference type="Gene3D" id="3.30.310.170">
    <property type="entry name" value="Outer membrane protein assembly factor BamC"/>
    <property type="match status" value="1"/>
</dbReference>
<comment type="function">
    <text evidence="4">Part of the outer membrane protein assembly complex, which is involved in assembly and insertion of beta-barrel proteins into the outer membrane.</text>
</comment>
<dbReference type="GO" id="GO:0043165">
    <property type="term" value="P:Gram-negative-bacterium-type cell outer membrane assembly"/>
    <property type="evidence" value="ECO:0007669"/>
    <property type="project" value="UniProtKB-UniRule"/>
</dbReference>
<protein>
    <recommendedName>
        <fullName evidence="4">Outer membrane protein assembly factor BamC</fullName>
    </recommendedName>
</protein>
<dbReference type="GO" id="GO:0009279">
    <property type="term" value="C:cell outer membrane"/>
    <property type="evidence" value="ECO:0007669"/>
    <property type="project" value="UniProtKB-SubCell"/>
</dbReference>
<gene>
    <name evidence="4" type="primary">bamC</name>
    <name evidence="5" type="ORF">BA1DRAFT_02637</name>
</gene>
<dbReference type="InterPro" id="IPR014524">
    <property type="entry name" value="BamC"/>
</dbReference>
<dbReference type="PATRIC" id="fig|1393736.3.peg.2698"/>
<dbReference type="AlphaFoldDB" id="A0A022PIL0"/>
<dbReference type="EMBL" id="JFGV01000038">
    <property type="protein sequence ID" value="EYU14798.1"/>
    <property type="molecule type" value="Genomic_DNA"/>
</dbReference>
<dbReference type="NCBIfam" id="NF008674">
    <property type="entry name" value="PRK11679.1"/>
    <property type="match status" value="1"/>
</dbReference>
<evidence type="ECO:0000313" key="6">
    <source>
        <dbReference type="Proteomes" id="UP000023464"/>
    </source>
</evidence>
<dbReference type="InterPro" id="IPR042268">
    <property type="entry name" value="BamC_C"/>
</dbReference>
<accession>A0A022PIL0</accession>
<keyword evidence="3 4" id="KW-0998">Cell outer membrane</keyword>
<dbReference type="RefSeq" id="WP_036779725.1">
    <property type="nucleotide sequence ID" value="NZ_CAWLTM010000077.1"/>
</dbReference>
<keyword evidence="2 4" id="KW-0472">Membrane</keyword>
<proteinExistence type="inferred from homology"/>
<reference evidence="5 6" key="1">
    <citation type="submission" date="2014-03" db="EMBL/GenBank/DDBJ databases">
        <title>Draft Genome of Photorhabdus luminescens BA1, an Egyptian Isolate.</title>
        <authorList>
            <person name="Ghazal S."/>
            <person name="Hurst S.G.IV."/>
            <person name="Morris K."/>
            <person name="Thomas K."/>
            <person name="Tisa L.S."/>
        </authorList>
    </citation>
    <scope>NUCLEOTIDE SEQUENCE [LARGE SCALE GENOMIC DNA]</scope>
    <source>
        <strain evidence="5 6">BA1</strain>
    </source>
</reference>
<evidence type="ECO:0000313" key="5">
    <source>
        <dbReference type="EMBL" id="EYU14798.1"/>
    </source>
</evidence>
<comment type="similarity">
    <text evidence="4">Belongs to the BamC family.</text>
</comment>
<comment type="subcellular location">
    <subcellularLocation>
        <location evidence="4">Cell outer membrane</location>
        <topology evidence="4">Lipid-anchor</topology>
    </subcellularLocation>
</comment>
<keyword evidence="4" id="KW-0564">Palmitate</keyword>
<dbReference type="Pfam" id="PF06804">
    <property type="entry name" value="Lipoprotein_18"/>
    <property type="match status" value="1"/>
</dbReference>
<dbReference type="InterPro" id="IPR010653">
    <property type="entry name" value="NlpB/DapX"/>
</dbReference>
<dbReference type="PROSITE" id="PS51257">
    <property type="entry name" value="PROKAR_LIPOPROTEIN"/>
    <property type="match status" value="1"/>
</dbReference>
<keyword evidence="4" id="KW-0449">Lipoprotein</keyword>
<dbReference type="GO" id="GO:0051205">
    <property type="term" value="P:protein insertion into membrane"/>
    <property type="evidence" value="ECO:0007669"/>
    <property type="project" value="UniProtKB-UniRule"/>
</dbReference>
<evidence type="ECO:0000256" key="2">
    <source>
        <dbReference type="ARBA" id="ARBA00023136"/>
    </source>
</evidence>
<evidence type="ECO:0000256" key="3">
    <source>
        <dbReference type="ARBA" id="ARBA00023237"/>
    </source>
</evidence>
<organism evidence="5 6">
    <name type="scientific">Photorhabdus aegyptia</name>
    <dbReference type="NCBI Taxonomy" id="2805098"/>
    <lineage>
        <taxon>Bacteria</taxon>
        <taxon>Pseudomonadati</taxon>
        <taxon>Pseudomonadota</taxon>
        <taxon>Gammaproteobacteria</taxon>
        <taxon>Enterobacterales</taxon>
        <taxon>Morganellaceae</taxon>
        <taxon>Photorhabdus</taxon>
    </lineage>
</organism>
<dbReference type="PIRSF" id="PIRSF026343">
    <property type="entry name" value="NlpB"/>
    <property type="match status" value="1"/>
</dbReference>
<keyword evidence="6" id="KW-1185">Reference proteome</keyword>
<comment type="caution">
    <text evidence="5">The sequence shown here is derived from an EMBL/GenBank/DDBJ whole genome shotgun (WGS) entry which is preliminary data.</text>
</comment>
<evidence type="ECO:0000256" key="4">
    <source>
        <dbReference type="HAMAP-Rule" id="MF_00924"/>
    </source>
</evidence>
<dbReference type="HAMAP" id="MF_00924">
    <property type="entry name" value="OM_assembly_BamC"/>
    <property type="match status" value="1"/>
</dbReference>
<dbReference type="Gene3D" id="3.30.530.50">
    <property type="match status" value="1"/>
</dbReference>
<sequence length="349" mass="38218">MAILLQKSKVIKVAGMSLVVLLAACSNDQSYKRQVNDDDTYLETPPLKALKVPAGMALPLQNGEYDIPAIASKGQVGKALDIRPPSQALALLSGSRTENSAKSSKLLLEDTPENSHLWSQINNVLLKKGYQVSQRDDASQTLTTDWIDWPRADENVSYQTRHRISVARQSYQIELSVTNEGLRQGDQQVTDPIEIQRYNSLMLNELIEGVNQQRERVSDDAVARSQGPLDVQSGGDTSGLPQIIVRAPYNIVWDRLPAALEKIGMKVGSRSRSTGAITVTYKSLSSSSWKSMGVSEPSISESDYKLQVGDLNNRSSLQFISDKGKPLTQSQNDELVAALKAAFSQTTGL</sequence>
<keyword evidence="1 4" id="KW-0732">Signal</keyword>
<dbReference type="Proteomes" id="UP000023464">
    <property type="component" value="Unassembled WGS sequence"/>
</dbReference>